<proteinExistence type="inferred from homology"/>
<evidence type="ECO:0000256" key="4">
    <source>
        <dbReference type="RuleBase" id="RU003410"/>
    </source>
</evidence>
<dbReference type="PRINTS" id="PR01183">
    <property type="entry name" value="RIBORDTASEM1"/>
</dbReference>
<feature type="domain" description="Ribonucleotide reductase large subunit N-terminal" evidence="5">
    <location>
        <begin position="21"/>
        <end position="50"/>
    </location>
</feature>
<dbReference type="InterPro" id="IPR039718">
    <property type="entry name" value="Rrm1"/>
</dbReference>
<dbReference type="GO" id="GO:0009263">
    <property type="term" value="P:deoxyribonucleotide biosynthetic process"/>
    <property type="evidence" value="ECO:0007669"/>
    <property type="project" value="UniProtKB-KW"/>
</dbReference>
<name>A0A6A4I4R0_9AGAR</name>
<comment type="catalytic activity">
    <reaction evidence="4">
        <text>a 2'-deoxyribonucleoside 5'-diphosphate + [thioredoxin]-disulfide + H2O = a ribonucleoside 5'-diphosphate + [thioredoxin]-dithiol</text>
        <dbReference type="Rhea" id="RHEA:23252"/>
        <dbReference type="Rhea" id="RHEA-COMP:10698"/>
        <dbReference type="Rhea" id="RHEA-COMP:10700"/>
        <dbReference type="ChEBI" id="CHEBI:15377"/>
        <dbReference type="ChEBI" id="CHEBI:29950"/>
        <dbReference type="ChEBI" id="CHEBI:50058"/>
        <dbReference type="ChEBI" id="CHEBI:57930"/>
        <dbReference type="ChEBI" id="CHEBI:73316"/>
        <dbReference type="EC" id="1.17.4.1"/>
    </reaction>
</comment>
<gene>
    <name evidence="7" type="ORF">BT96DRAFT_1064045</name>
</gene>
<evidence type="ECO:0000259" key="6">
    <source>
        <dbReference type="Pfam" id="PF02867"/>
    </source>
</evidence>
<accession>A0A6A4I4R0</accession>
<evidence type="ECO:0000313" key="8">
    <source>
        <dbReference type="Proteomes" id="UP000799118"/>
    </source>
</evidence>
<protein>
    <recommendedName>
        <fullName evidence="2 4">Ribonucleoside-diphosphate reductase</fullName>
        <ecNumber evidence="2 4">1.17.4.1</ecNumber>
    </recommendedName>
</protein>
<evidence type="ECO:0000259" key="5">
    <source>
        <dbReference type="Pfam" id="PF00317"/>
    </source>
</evidence>
<comment type="function">
    <text evidence="4">Provides the precursors necessary for DNA synthesis. Catalyzes the biosynthesis of deoxyribonucleotides from the corresponding ribonucleotides.</text>
</comment>
<dbReference type="UniPathway" id="UPA00326"/>
<dbReference type="Pfam" id="PF00317">
    <property type="entry name" value="Ribonuc_red_lgN"/>
    <property type="match status" value="1"/>
</dbReference>
<dbReference type="GO" id="GO:0005524">
    <property type="term" value="F:ATP binding"/>
    <property type="evidence" value="ECO:0007669"/>
    <property type="project" value="InterPro"/>
</dbReference>
<dbReference type="EC" id="1.17.4.1" evidence="2 4"/>
<dbReference type="GO" id="GO:0005971">
    <property type="term" value="C:ribonucleoside-diphosphate reductase complex"/>
    <property type="evidence" value="ECO:0007669"/>
    <property type="project" value="TreeGrafter"/>
</dbReference>
<keyword evidence="8" id="KW-1185">Reference proteome</keyword>
<evidence type="ECO:0000256" key="3">
    <source>
        <dbReference type="ARBA" id="ARBA00023002"/>
    </source>
</evidence>
<dbReference type="GO" id="GO:0004748">
    <property type="term" value="F:ribonucleoside-diphosphate reductase activity, thioredoxin disulfide as acceptor"/>
    <property type="evidence" value="ECO:0007669"/>
    <property type="project" value="UniProtKB-EC"/>
</dbReference>
<dbReference type="InterPro" id="IPR013509">
    <property type="entry name" value="RNR_lsu_N"/>
</dbReference>
<sequence>MDCVSERDSLVISWLNFALNIHKHVPQTYNLMFKQYFTHATPTLFNASTPNLQMSFCFLVCMKDDSIEEIYDTLKNYALISKSAGGIGISIHHIQATGSYIAASVLVLSPSTLVHCDQSEEEPWQGGSLCLGFVLCSPETESLVYGNKFEALYKCYEQEGQACETIPTQKLWYAILEAQIETSNPFMLYKDACNVQSNQKNLGVIKASNLCTKIVKYSSPNETAICNLASLALPTYITKDASGKPMYNFQKLHNVAKTVMFNLNRVINHNYYPIPKACCSNMRSCPIGIGVQGLANTFMALKMPFDSLKAKELNLKIFETIYHGAAKASCEMAKADGPYKAWMGSPAQLGQLQYDL</sequence>
<dbReference type="EMBL" id="ML769409">
    <property type="protein sequence ID" value="KAE9405461.1"/>
    <property type="molecule type" value="Genomic_DNA"/>
</dbReference>
<dbReference type="Proteomes" id="UP000799118">
    <property type="component" value="Unassembled WGS sequence"/>
</dbReference>
<dbReference type="SUPFAM" id="SSF51998">
    <property type="entry name" value="PFL-like glycyl radical enzymes"/>
    <property type="match status" value="1"/>
</dbReference>
<feature type="domain" description="Ribonucleotide reductase large subunit C-terminal" evidence="6">
    <location>
        <begin position="135"/>
        <end position="355"/>
    </location>
</feature>
<dbReference type="SUPFAM" id="SSF48168">
    <property type="entry name" value="R1 subunit of ribonucleotide reductase, N-terminal domain"/>
    <property type="match status" value="1"/>
</dbReference>
<dbReference type="Pfam" id="PF02867">
    <property type="entry name" value="Ribonuc_red_lgC"/>
    <property type="match status" value="2"/>
</dbReference>
<dbReference type="AlphaFoldDB" id="A0A6A4I4R0"/>
<evidence type="ECO:0000256" key="2">
    <source>
        <dbReference type="ARBA" id="ARBA00012274"/>
    </source>
</evidence>
<evidence type="ECO:0000256" key="1">
    <source>
        <dbReference type="ARBA" id="ARBA00010406"/>
    </source>
</evidence>
<comment type="similarity">
    <text evidence="1 4">Belongs to the ribonucleoside diphosphate reductase large chain family.</text>
</comment>
<reference evidence="7" key="1">
    <citation type="journal article" date="2019" name="Environ. Microbiol.">
        <title>Fungal ecological strategies reflected in gene transcription - a case study of two litter decomposers.</title>
        <authorList>
            <person name="Barbi F."/>
            <person name="Kohler A."/>
            <person name="Barry K."/>
            <person name="Baskaran P."/>
            <person name="Daum C."/>
            <person name="Fauchery L."/>
            <person name="Ihrmark K."/>
            <person name="Kuo A."/>
            <person name="LaButti K."/>
            <person name="Lipzen A."/>
            <person name="Morin E."/>
            <person name="Grigoriev I.V."/>
            <person name="Henrissat B."/>
            <person name="Lindahl B."/>
            <person name="Martin F."/>
        </authorList>
    </citation>
    <scope>NUCLEOTIDE SEQUENCE</scope>
    <source>
        <strain evidence="7">JB14</strain>
    </source>
</reference>
<dbReference type="PANTHER" id="PTHR11573">
    <property type="entry name" value="RIBONUCLEOSIDE-DIPHOSPHATE REDUCTASE LARGE CHAIN"/>
    <property type="match status" value="1"/>
</dbReference>
<organism evidence="7 8">
    <name type="scientific">Gymnopus androsaceus JB14</name>
    <dbReference type="NCBI Taxonomy" id="1447944"/>
    <lineage>
        <taxon>Eukaryota</taxon>
        <taxon>Fungi</taxon>
        <taxon>Dikarya</taxon>
        <taxon>Basidiomycota</taxon>
        <taxon>Agaricomycotina</taxon>
        <taxon>Agaricomycetes</taxon>
        <taxon>Agaricomycetidae</taxon>
        <taxon>Agaricales</taxon>
        <taxon>Marasmiineae</taxon>
        <taxon>Omphalotaceae</taxon>
        <taxon>Gymnopus</taxon>
    </lineage>
</organism>
<dbReference type="Gene3D" id="3.20.70.20">
    <property type="match status" value="2"/>
</dbReference>
<evidence type="ECO:0000313" key="7">
    <source>
        <dbReference type="EMBL" id="KAE9405461.1"/>
    </source>
</evidence>
<dbReference type="InterPro" id="IPR000788">
    <property type="entry name" value="RNR_lg_C"/>
</dbReference>
<keyword evidence="4" id="KW-0215">Deoxyribonucleotide synthesis</keyword>
<dbReference type="InterPro" id="IPR008926">
    <property type="entry name" value="RNR_R1-su_N"/>
</dbReference>
<dbReference type="OrthoDB" id="3000483at2759"/>
<feature type="domain" description="Ribonucleotide reductase large subunit C-terminal" evidence="6">
    <location>
        <begin position="57"/>
        <end position="102"/>
    </location>
</feature>
<dbReference type="PANTHER" id="PTHR11573:SF6">
    <property type="entry name" value="RIBONUCLEOSIDE-DIPHOSPHATE REDUCTASE LARGE SUBUNIT"/>
    <property type="match status" value="1"/>
</dbReference>
<keyword evidence="3 4" id="KW-0560">Oxidoreductase</keyword>